<dbReference type="SMART" id="SM00062">
    <property type="entry name" value="PBPb"/>
    <property type="match status" value="1"/>
</dbReference>
<organism evidence="4 5">
    <name type="scientific">Grylomicrobium aquisgranensis</name>
    <dbReference type="NCBI Taxonomy" id="2926318"/>
    <lineage>
        <taxon>Bacteria</taxon>
        <taxon>Bacillati</taxon>
        <taxon>Bacillota</taxon>
        <taxon>Erysipelotrichia</taxon>
        <taxon>Erysipelotrichales</taxon>
        <taxon>Erysipelotrichaceae</taxon>
        <taxon>Grylomicrobium</taxon>
    </lineage>
</organism>
<dbReference type="RefSeq" id="WP_277644846.1">
    <property type="nucleotide sequence ID" value="NZ_JALBUR010000029.1"/>
</dbReference>
<dbReference type="Proteomes" id="UP001286174">
    <property type="component" value="Unassembled WGS sequence"/>
</dbReference>
<feature type="signal peptide" evidence="2">
    <location>
        <begin position="1"/>
        <end position="28"/>
    </location>
</feature>
<dbReference type="InterPro" id="IPR001638">
    <property type="entry name" value="Solute-binding_3/MltF_N"/>
</dbReference>
<evidence type="ECO:0000256" key="2">
    <source>
        <dbReference type="SAM" id="SignalP"/>
    </source>
</evidence>
<dbReference type="SUPFAM" id="SSF53850">
    <property type="entry name" value="Periplasmic binding protein-like II"/>
    <property type="match status" value="1"/>
</dbReference>
<dbReference type="Pfam" id="PF00497">
    <property type="entry name" value="SBP_bac_3"/>
    <property type="match status" value="1"/>
</dbReference>
<dbReference type="PANTHER" id="PTHR35936:SF19">
    <property type="entry name" value="AMINO-ACID-BINDING PROTEIN YXEM-RELATED"/>
    <property type="match status" value="1"/>
</dbReference>
<protein>
    <submittedName>
        <fullName evidence="4">Transporter substrate-binding domain-containing protein</fullName>
    </submittedName>
</protein>
<dbReference type="PROSITE" id="PS51257">
    <property type="entry name" value="PROKAR_LIPOPROTEIN"/>
    <property type="match status" value="1"/>
</dbReference>
<dbReference type="PANTHER" id="PTHR35936">
    <property type="entry name" value="MEMBRANE-BOUND LYTIC MUREIN TRANSGLYCOSYLASE F"/>
    <property type="match status" value="1"/>
</dbReference>
<dbReference type="Gene3D" id="3.40.190.10">
    <property type="entry name" value="Periplasmic binding protein-like II"/>
    <property type="match status" value="2"/>
</dbReference>
<dbReference type="AlphaFoldDB" id="A0AB35U5L7"/>
<proteinExistence type="predicted"/>
<evidence type="ECO:0000313" key="5">
    <source>
        <dbReference type="Proteomes" id="UP001286174"/>
    </source>
</evidence>
<evidence type="ECO:0000256" key="1">
    <source>
        <dbReference type="ARBA" id="ARBA00022729"/>
    </source>
</evidence>
<dbReference type="EMBL" id="JALBUR010000029">
    <property type="protein sequence ID" value="MDX8420279.1"/>
    <property type="molecule type" value="Genomic_DNA"/>
</dbReference>
<sequence>MKNAIRSVSVSALCAVMLAGCGSGSAAAASASASADANTLRVGMECNYAPYNWTTTEKTDTSQQITSVDYCDGYDVMMAEKLAEKTNKQVKIVKLDWDNLILSLQNNQIDAIIAGMTDTEEREQEVAFTTPYYVSTEVIIVEKDSDLANATSLEDFSGKKVIGQLNTLYDTIIDQIPNVQHQPGAETFPAAIQALQSGAVDAVTSELPVAKGVVEANPDLTYITFEDGKGFTGADKDASVSVAVRKDDKDLLDSLQSALDTISDDEREQMMETAVKNQPASQD</sequence>
<reference evidence="4 5" key="1">
    <citation type="submission" date="2022-03" db="EMBL/GenBank/DDBJ databases">
        <title>Novel taxa within the pig intestine.</title>
        <authorList>
            <person name="Wylensek D."/>
            <person name="Bishof K."/>
            <person name="Afrizal A."/>
            <person name="Clavel T."/>
        </authorList>
    </citation>
    <scope>NUCLEOTIDE SEQUENCE [LARGE SCALE GENOMIC DNA]</scope>
    <source>
        <strain evidence="4 5">CLA-KB-P133</strain>
    </source>
</reference>
<evidence type="ECO:0000313" key="4">
    <source>
        <dbReference type="EMBL" id="MDX8420279.1"/>
    </source>
</evidence>
<keyword evidence="1 2" id="KW-0732">Signal</keyword>
<feature type="chain" id="PRO_5044274384" evidence="2">
    <location>
        <begin position="29"/>
        <end position="283"/>
    </location>
</feature>
<evidence type="ECO:0000259" key="3">
    <source>
        <dbReference type="SMART" id="SM00062"/>
    </source>
</evidence>
<accession>A0AB35U5L7</accession>
<gene>
    <name evidence="4" type="ORF">MOZ60_09250</name>
</gene>
<keyword evidence="5" id="KW-1185">Reference proteome</keyword>
<comment type="caution">
    <text evidence="4">The sequence shown here is derived from an EMBL/GenBank/DDBJ whole genome shotgun (WGS) entry which is preliminary data.</text>
</comment>
<name>A0AB35U5L7_9FIRM</name>
<feature type="domain" description="Solute-binding protein family 3/N-terminal" evidence="3">
    <location>
        <begin position="39"/>
        <end position="272"/>
    </location>
</feature>